<dbReference type="Proteomes" id="UP000243686">
    <property type="component" value="Unassembled WGS sequence"/>
</dbReference>
<evidence type="ECO:0000313" key="6">
    <source>
        <dbReference type="Proteomes" id="UP000243686"/>
    </source>
</evidence>
<name>A0A1S8X1V2_OPIVI</name>
<dbReference type="AlphaFoldDB" id="A0A1S8X1V2"/>
<dbReference type="PANTHER" id="PTHR45728">
    <property type="entry name" value="ACETYL-COA CARBOXYLASE, ISOFORM A"/>
    <property type="match status" value="1"/>
</dbReference>
<protein>
    <submittedName>
        <fullName evidence="5">Carbamoyl-phosphate synthase L chain protein</fullName>
    </submittedName>
</protein>
<evidence type="ECO:0000259" key="4">
    <source>
        <dbReference type="PROSITE" id="PS50979"/>
    </source>
</evidence>
<evidence type="ECO:0000256" key="1">
    <source>
        <dbReference type="ARBA" id="ARBA00022598"/>
    </source>
</evidence>
<dbReference type="GO" id="GO:0005524">
    <property type="term" value="F:ATP binding"/>
    <property type="evidence" value="ECO:0007669"/>
    <property type="project" value="UniProtKB-KW"/>
</dbReference>
<evidence type="ECO:0000256" key="2">
    <source>
        <dbReference type="ARBA" id="ARBA00022741"/>
    </source>
</evidence>
<keyword evidence="6" id="KW-1185">Reference proteome</keyword>
<dbReference type="PROSITE" id="PS50979">
    <property type="entry name" value="BC"/>
    <property type="match status" value="1"/>
</dbReference>
<dbReference type="InterPro" id="IPR049076">
    <property type="entry name" value="ACCA"/>
</dbReference>
<dbReference type="Gene3D" id="3.40.50.20">
    <property type="match status" value="1"/>
</dbReference>
<dbReference type="SUPFAM" id="SSF52440">
    <property type="entry name" value="PreATP-grasp domain"/>
    <property type="match status" value="1"/>
</dbReference>
<dbReference type="InterPro" id="IPR016185">
    <property type="entry name" value="PreATP-grasp_dom_sf"/>
</dbReference>
<reference evidence="5 6" key="1">
    <citation type="submission" date="2015-03" db="EMBL/GenBank/DDBJ databases">
        <title>Draft genome of the nematode, Opisthorchis viverrini.</title>
        <authorList>
            <person name="Mitreva M."/>
        </authorList>
    </citation>
    <scope>NUCLEOTIDE SEQUENCE [LARGE SCALE GENOMIC DNA]</scope>
    <source>
        <strain evidence="5">Khon Kaen</strain>
    </source>
</reference>
<keyword evidence="1" id="KW-0436">Ligase</keyword>
<dbReference type="EMBL" id="KV892498">
    <property type="protein sequence ID" value="OON20698.1"/>
    <property type="molecule type" value="Genomic_DNA"/>
</dbReference>
<organism evidence="5 6">
    <name type="scientific">Opisthorchis viverrini</name>
    <name type="common">Southeast Asian liver fluke</name>
    <dbReference type="NCBI Taxonomy" id="6198"/>
    <lineage>
        <taxon>Eukaryota</taxon>
        <taxon>Metazoa</taxon>
        <taxon>Spiralia</taxon>
        <taxon>Lophotrochozoa</taxon>
        <taxon>Platyhelminthes</taxon>
        <taxon>Trematoda</taxon>
        <taxon>Digenea</taxon>
        <taxon>Opisthorchiida</taxon>
        <taxon>Opisthorchiata</taxon>
        <taxon>Opisthorchiidae</taxon>
        <taxon>Opisthorchis</taxon>
    </lineage>
</organism>
<keyword evidence="3" id="KW-0067">ATP-binding</keyword>
<feature type="domain" description="Biotin carboxylation" evidence="4">
    <location>
        <begin position="1"/>
        <end position="123"/>
    </location>
</feature>
<dbReference type="InterPro" id="IPR011764">
    <property type="entry name" value="Biotin_carboxylation_dom"/>
</dbReference>
<evidence type="ECO:0000313" key="5">
    <source>
        <dbReference type="EMBL" id="OON20698.1"/>
    </source>
</evidence>
<dbReference type="PANTHER" id="PTHR45728:SF3">
    <property type="entry name" value="ACETYL-COA CARBOXYLASE"/>
    <property type="match status" value="1"/>
</dbReference>
<sequence>MSDQILIANNGIAAVKCMRSLRKWAYATFLDSEALVFVCMATPEDVQANAEYIKMANKTVMVPGGSNPNNYANVELILQTAVTNEVDDPHIMRCGRSVIKSHPQYWHKARTFQRFLGAVQTWD</sequence>
<accession>A0A1S8X1V2</accession>
<gene>
    <name evidence="5" type="ORF">X801_03418</name>
</gene>
<dbReference type="GO" id="GO:0006633">
    <property type="term" value="P:fatty acid biosynthetic process"/>
    <property type="evidence" value="ECO:0007669"/>
    <property type="project" value="TreeGrafter"/>
</dbReference>
<proteinExistence type="predicted"/>
<evidence type="ECO:0000256" key="3">
    <source>
        <dbReference type="ARBA" id="ARBA00022840"/>
    </source>
</evidence>
<keyword evidence="2" id="KW-0547">Nucleotide-binding</keyword>
<dbReference type="Pfam" id="PF00289">
    <property type="entry name" value="Biotin_carb_N"/>
    <property type="match status" value="1"/>
</dbReference>
<dbReference type="GO" id="GO:0003989">
    <property type="term" value="F:acetyl-CoA carboxylase activity"/>
    <property type="evidence" value="ECO:0007669"/>
    <property type="project" value="InterPro"/>
</dbReference>
<dbReference type="InterPro" id="IPR005481">
    <property type="entry name" value="BC-like_N"/>
</dbReference>